<dbReference type="Pfam" id="PF00106">
    <property type="entry name" value="adh_short"/>
    <property type="match status" value="1"/>
</dbReference>
<name>A0A1H3DEE3_9FIRM</name>
<dbReference type="AlphaFoldDB" id="A0A1H3DEE3"/>
<evidence type="ECO:0000313" key="3">
    <source>
        <dbReference type="Proteomes" id="UP000198828"/>
    </source>
</evidence>
<protein>
    <submittedName>
        <fullName evidence="2">Short chain dehydrogenase</fullName>
    </submittedName>
</protein>
<reference evidence="2 3" key="1">
    <citation type="submission" date="2016-10" db="EMBL/GenBank/DDBJ databases">
        <authorList>
            <person name="de Groot N.N."/>
        </authorList>
    </citation>
    <scope>NUCLEOTIDE SEQUENCE [LARGE SCALE GENOMIC DNA]</scope>
    <source>
        <strain evidence="2 3">DSM 23310</strain>
    </source>
</reference>
<sequence>MNLIEVEKTVNEIKNNGGVGKAYEVDVTDRKQEGEAVEDVLEEFSKIDILVNNTVITMDSILIKMTEEQWDRVIDVILKECLTVVRY</sequence>
<evidence type="ECO:0000256" key="1">
    <source>
        <dbReference type="ARBA" id="ARBA00006484"/>
    </source>
</evidence>
<organism evidence="2 3">
    <name type="scientific">Tepidimicrobium xylanilyticum</name>
    <dbReference type="NCBI Taxonomy" id="1123352"/>
    <lineage>
        <taxon>Bacteria</taxon>
        <taxon>Bacillati</taxon>
        <taxon>Bacillota</taxon>
        <taxon>Tissierellia</taxon>
        <taxon>Tissierellales</taxon>
        <taxon>Tepidimicrobiaceae</taxon>
        <taxon>Tepidimicrobium</taxon>
    </lineage>
</organism>
<dbReference type="InterPro" id="IPR002347">
    <property type="entry name" value="SDR_fam"/>
</dbReference>
<gene>
    <name evidence="2" type="ORF">SAMN05660923_02661</name>
</gene>
<comment type="similarity">
    <text evidence="1">Belongs to the short-chain dehydrogenases/reductases (SDR) family.</text>
</comment>
<dbReference type="Gene3D" id="3.40.50.720">
    <property type="entry name" value="NAD(P)-binding Rossmann-like Domain"/>
    <property type="match status" value="1"/>
</dbReference>
<dbReference type="InterPro" id="IPR050259">
    <property type="entry name" value="SDR"/>
</dbReference>
<dbReference type="PANTHER" id="PTHR42879">
    <property type="entry name" value="3-OXOACYL-(ACYL-CARRIER-PROTEIN) REDUCTASE"/>
    <property type="match status" value="1"/>
</dbReference>
<dbReference type="SUPFAM" id="SSF51735">
    <property type="entry name" value="NAD(P)-binding Rossmann-fold domains"/>
    <property type="match status" value="1"/>
</dbReference>
<keyword evidence="3" id="KW-1185">Reference proteome</keyword>
<proteinExistence type="inferred from homology"/>
<dbReference type="EMBL" id="FNNG01000015">
    <property type="protein sequence ID" value="SDX64882.1"/>
    <property type="molecule type" value="Genomic_DNA"/>
</dbReference>
<dbReference type="InterPro" id="IPR036291">
    <property type="entry name" value="NAD(P)-bd_dom_sf"/>
</dbReference>
<dbReference type="PANTHER" id="PTHR42879:SF2">
    <property type="entry name" value="3-OXOACYL-[ACYL-CARRIER-PROTEIN] REDUCTASE FABG"/>
    <property type="match status" value="1"/>
</dbReference>
<evidence type="ECO:0000313" key="2">
    <source>
        <dbReference type="EMBL" id="SDX64882.1"/>
    </source>
</evidence>
<dbReference type="Proteomes" id="UP000198828">
    <property type="component" value="Unassembled WGS sequence"/>
</dbReference>
<accession>A0A1H3DEE3</accession>